<accession>A0ACC2UJT9</accession>
<dbReference type="Proteomes" id="UP001165960">
    <property type="component" value="Unassembled WGS sequence"/>
</dbReference>
<name>A0ACC2UJT9_9FUNG</name>
<dbReference type="EMBL" id="QTSX02000389">
    <property type="protein sequence ID" value="KAJ9087036.1"/>
    <property type="molecule type" value="Genomic_DNA"/>
</dbReference>
<protein>
    <submittedName>
        <fullName evidence="1">Uncharacterized protein</fullName>
    </submittedName>
</protein>
<organism evidence="1 2">
    <name type="scientific">Entomophthora muscae</name>
    <dbReference type="NCBI Taxonomy" id="34485"/>
    <lineage>
        <taxon>Eukaryota</taxon>
        <taxon>Fungi</taxon>
        <taxon>Fungi incertae sedis</taxon>
        <taxon>Zoopagomycota</taxon>
        <taxon>Entomophthoromycotina</taxon>
        <taxon>Entomophthoromycetes</taxon>
        <taxon>Entomophthorales</taxon>
        <taxon>Entomophthoraceae</taxon>
        <taxon>Entomophthora</taxon>
    </lineage>
</organism>
<evidence type="ECO:0000313" key="1">
    <source>
        <dbReference type="EMBL" id="KAJ9087036.1"/>
    </source>
</evidence>
<proteinExistence type="predicted"/>
<gene>
    <name evidence="1" type="ORF">DSO57_1037209</name>
</gene>
<sequence length="529" mass="59950">MATSSSNYETRKRTTGDNVIGLWRPSFTRVENILYLFGGGGMVTNNLTTFNVDTCLWSTVKDVRGIPPSKRYGHSALLYNNSIIIFGGINEFQEYCNDIIIFDLPTKSWSRPEISGRGVPARYFHTATLYNDKMFVYGGFSRNSECTFVIDKLNILDLKDFTWSSPISVPSRYNHSATLIGNYLYIFAGKDEIGNTVSDLISVDLASPQLRVSKLNMSGSTVLLKSQHFSEAIGNNLIVFGKLMDDVPSSNMFGLWKLDLKHLSWTTLDCRRSFSRGVWNFFTLIPSKASPPPSRELSFSTPPPTEKTRLIFLGNDDIERPQPYDHFRDLVRLDAECLGLWRPHQPTLASDFAKILEKRNTYDFTLFSRDMQEVGAHSIILLARWPHFCNIIESGMVEKDQKSLNIDGSVEAVRTLVHFLYTDTLDESADWEVVGEVLYLASFFILPRLSKLCCELLHRSLSIETCCQIFHFANMSEEASLQTIAVHFLLENFGEVVHSTDLASLPSQELKLLFSFIPRDAKLTPIDDI</sequence>
<reference evidence="1" key="1">
    <citation type="submission" date="2022-04" db="EMBL/GenBank/DDBJ databases">
        <title>Genome of the entomopathogenic fungus Entomophthora muscae.</title>
        <authorList>
            <person name="Elya C."/>
            <person name="Lovett B.R."/>
            <person name="Lee E."/>
            <person name="Macias A.M."/>
            <person name="Hajek A.E."/>
            <person name="De Bivort B.L."/>
            <person name="Kasson M.T."/>
            <person name="De Fine Licht H.H."/>
            <person name="Stajich J.E."/>
        </authorList>
    </citation>
    <scope>NUCLEOTIDE SEQUENCE</scope>
    <source>
        <strain evidence="1">Berkeley</strain>
    </source>
</reference>
<keyword evidence="2" id="KW-1185">Reference proteome</keyword>
<evidence type="ECO:0000313" key="2">
    <source>
        <dbReference type="Proteomes" id="UP001165960"/>
    </source>
</evidence>
<comment type="caution">
    <text evidence="1">The sequence shown here is derived from an EMBL/GenBank/DDBJ whole genome shotgun (WGS) entry which is preliminary data.</text>
</comment>